<proteinExistence type="predicted"/>
<sequence length="122" mass="13791">MWISRGRGAAAEEEAVSVYRITHRNSKVYAGCWGVDLVGVWMGALICADRCLSKEIYQFKKVRSSYTYSPTLLSIPFLVLVFQGPPEHLDEDVWSARLLIIHVPRTSLSHAVRGVMAHERCE</sequence>
<gene>
    <name evidence="1" type="ORF">GDO81_029022</name>
</gene>
<accession>A0AAV6YZZ9</accession>
<comment type="caution">
    <text evidence="1">The sequence shown here is derived from an EMBL/GenBank/DDBJ whole genome shotgun (WGS) entry which is preliminary data.</text>
</comment>
<dbReference type="EMBL" id="WNYA01007541">
    <property type="protein sequence ID" value="KAG8541450.1"/>
    <property type="molecule type" value="Genomic_DNA"/>
</dbReference>
<evidence type="ECO:0000313" key="1">
    <source>
        <dbReference type="EMBL" id="KAG8541450.1"/>
    </source>
</evidence>
<dbReference type="AlphaFoldDB" id="A0AAV6YZZ9"/>
<organism evidence="1 2">
    <name type="scientific">Engystomops pustulosus</name>
    <name type="common">Tungara frog</name>
    <name type="synonym">Physalaemus pustulosus</name>
    <dbReference type="NCBI Taxonomy" id="76066"/>
    <lineage>
        <taxon>Eukaryota</taxon>
        <taxon>Metazoa</taxon>
        <taxon>Chordata</taxon>
        <taxon>Craniata</taxon>
        <taxon>Vertebrata</taxon>
        <taxon>Euteleostomi</taxon>
        <taxon>Amphibia</taxon>
        <taxon>Batrachia</taxon>
        <taxon>Anura</taxon>
        <taxon>Neobatrachia</taxon>
        <taxon>Hyloidea</taxon>
        <taxon>Leptodactylidae</taxon>
        <taxon>Leiuperinae</taxon>
        <taxon>Engystomops</taxon>
    </lineage>
</organism>
<evidence type="ECO:0000313" key="2">
    <source>
        <dbReference type="Proteomes" id="UP000824782"/>
    </source>
</evidence>
<dbReference type="Proteomes" id="UP000824782">
    <property type="component" value="Unassembled WGS sequence"/>
</dbReference>
<keyword evidence="2" id="KW-1185">Reference proteome</keyword>
<protein>
    <submittedName>
        <fullName evidence="1">Uncharacterized protein</fullName>
    </submittedName>
</protein>
<name>A0AAV6YZZ9_ENGPU</name>
<reference evidence="1" key="1">
    <citation type="thesis" date="2020" institute="ProQuest LLC" country="789 East Eisenhower Parkway, Ann Arbor, MI, USA">
        <title>Comparative Genomics and Chromosome Evolution.</title>
        <authorList>
            <person name="Mudd A.B."/>
        </authorList>
    </citation>
    <scope>NUCLEOTIDE SEQUENCE</scope>
    <source>
        <strain evidence="1">237g6f4</strain>
        <tissue evidence="1">Blood</tissue>
    </source>
</reference>